<feature type="transmembrane region" description="Helical" evidence="5">
    <location>
        <begin position="328"/>
        <end position="347"/>
    </location>
</feature>
<evidence type="ECO:0000256" key="5">
    <source>
        <dbReference type="SAM" id="Phobius"/>
    </source>
</evidence>
<feature type="transmembrane region" description="Helical" evidence="5">
    <location>
        <begin position="848"/>
        <end position="870"/>
    </location>
</feature>
<evidence type="ECO:0000313" key="7">
    <source>
        <dbReference type="Proteomes" id="UP000235050"/>
    </source>
</evidence>
<dbReference type="InterPro" id="IPR029044">
    <property type="entry name" value="Nucleotide-diphossugar_trans"/>
</dbReference>
<dbReference type="SUPFAM" id="SSF53448">
    <property type="entry name" value="Nucleotide-diphospho-sugar transferases"/>
    <property type="match status" value="1"/>
</dbReference>
<name>A0A2N5J9D3_9BIFI</name>
<feature type="transmembrane region" description="Helical" evidence="5">
    <location>
        <begin position="498"/>
        <end position="517"/>
    </location>
</feature>
<sequence>MGRDRRCCLTVERMNSVIPVMNETQNVQDVVSDAVRAHRMSSGQTVDPTVVAVIGVEDDLRFFSATLSAVLDQTVVPGIVVVADCTDATQSPVHAVIELPGSAVVGRDDWFRMGSDATNRIDVQVVRTKGAMSFGDCVRHALEQVNPPARTRALWLLHDDSRPAGARCLENLLESWRNTPTASVLGCKQLEWSGDGLHDVGYYAAPGHGVASLVVDGEPDQEQYDSRQDVFMVDLAGCLVSLEVWRQLDGTTTAMGTFGESADFCRRVCLSGGRVVVVPHSAIAHRRARFEGIRTRAGHSVEEDSGPVKSYASVVDARERYRFTDICGVFWLPVWLWRVVVSVVLFFSMLAGKRPYEAACELGAPWRMLFWFPSALGARRKVARQTKTSLRQLSVLVAGRDQITRWRERGHAFANAKDVPLLSPLAVEHLRVQRRRRLLWSLVMMAVAFAAGLAVNFPIVRAAISGQGLHSAILAPSAASFRQLFESATSLYTYGNGLGAWAPPAPFLLVLLVASTVTAGHVAYAVALIVFLAAPLSALSFWALAGIFTRSNPVRVVCGLLWCTLGGLMGLYSYGNLPMLVVMVFLPAGMAFVFRAVGMYQTEDVVSPRASIQSAALSSLCLGVVCACEPQLVVPLLVVFVAFMILVRAHRVMLLLIPVPGAFLLAPTLINVVMNPTDGSYRQLFSDVMIPDETVNGVVSSANLFDVLNRAIGLWPSSVMQSVPGIGAHGFDHWMLAASLVVILVLALVALFLPFALRVSRMMWVIVVSGATVAVVASRVSISPGTTEAIAGTLLPGVAFMMLGLLSCVCVVAGRAARPFSPLIRRTPGDTTARIEHRHHRHYARRNVIIVARSILVVLLVSCVAVWGSLCGIRAQQGERLSSEHVELPLIAQDFLDSNPRHRILALRARSSTAVDYSAMRTAQGDLIDSSPAVNILRTNEPMDQGERSIAESSARLLLNSDDEAVATLVKLGFGGIYIPYAEDSATSTLIANILASSGTQSVVSNDSGTYVRLTVADTNDQGIDISSQRQALESPWRRAWMICMTVVIILYCIVAFPRLRRYEVRA</sequence>
<keyword evidence="4 6" id="KW-0808">Transferase</keyword>
<feature type="transmembrane region" description="Helical" evidence="5">
    <location>
        <begin position="734"/>
        <end position="757"/>
    </location>
</feature>
<gene>
    <name evidence="6" type="ORF">Uis1B_1363</name>
</gene>
<proteinExistence type="inferred from homology"/>
<keyword evidence="3" id="KW-0328">Glycosyltransferase</keyword>
<dbReference type="AlphaFoldDB" id="A0A2N5J9D3"/>
<evidence type="ECO:0000256" key="4">
    <source>
        <dbReference type="ARBA" id="ARBA00022679"/>
    </source>
</evidence>
<comment type="pathway">
    <text evidence="1">Cell wall biogenesis; cell wall polysaccharide biosynthesis.</text>
</comment>
<dbReference type="GO" id="GO:0016757">
    <property type="term" value="F:glycosyltransferase activity"/>
    <property type="evidence" value="ECO:0007669"/>
    <property type="project" value="UniProtKB-KW"/>
</dbReference>
<feature type="transmembrane region" description="Helical" evidence="5">
    <location>
        <begin position="1040"/>
        <end position="1060"/>
    </location>
</feature>
<feature type="transmembrane region" description="Helical" evidence="5">
    <location>
        <begin position="438"/>
        <end position="459"/>
    </location>
</feature>
<feature type="transmembrane region" description="Helical" evidence="5">
    <location>
        <begin position="524"/>
        <end position="548"/>
    </location>
</feature>
<feature type="transmembrane region" description="Helical" evidence="5">
    <location>
        <begin position="794"/>
        <end position="817"/>
    </location>
</feature>
<protein>
    <submittedName>
        <fullName evidence="6">Glycosyltransferase</fullName>
    </submittedName>
</protein>
<evidence type="ECO:0000313" key="6">
    <source>
        <dbReference type="EMBL" id="PLS30781.1"/>
    </source>
</evidence>
<feature type="transmembrane region" description="Helical" evidence="5">
    <location>
        <begin position="654"/>
        <end position="674"/>
    </location>
</feature>
<feature type="transmembrane region" description="Helical" evidence="5">
    <location>
        <begin position="579"/>
        <end position="597"/>
    </location>
</feature>
<evidence type="ECO:0000256" key="2">
    <source>
        <dbReference type="ARBA" id="ARBA00006739"/>
    </source>
</evidence>
<keyword evidence="5" id="KW-1133">Transmembrane helix</keyword>
<feature type="transmembrane region" description="Helical" evidence="5">
    <location>
        <begin position="554"/>
        <end position="572"/>
    </location>
</feature>
<keyword evidence="5" id="KW-0812">Transmembrane</keyword>
<organism evidence="6 7">
    <name type="scientific">Bifidobacterium margollesii</name>
    <dbReference type="NCBI Taxonomy" id="2020964"/>
    <lineage>
        <taxon>Bacteria</taxon>
        <taxon>Bacillati</taxon>
        <taxon>Actinomycetota</taxon>
        <taxon>Actinomycetes</taxon>
        <taxon>Bifidobacteriales</taxon>
        <taxon>Bifidobacteriaceae</taxon>
        <taxon>Bifidobacterium</taxon>
    </lineage>
</organism>
<evidence type="ECO:0000256" key="1">
    <source>
        <dbReference type="ARBA" id="ARBA00004776"/>
    </source>
</evidence>
<feature type="transmembrane region" description="Helical" evidence="5">
    <location>
        <begin position="617"/>
        <end position="647"/>
    </location>
</feature>
<dbReference type="PANTHER" id="PTHR43179">
    <property type="entry name" value="RHAMNOSYLTRANSFERASE WBBL"/>
    <property type="match status" value="1"/>
</dbReference>
<comment type="caution">
    <text evidence="6">The sequence shown here is derived from an EMBL/GenBank/DDBJ whole genome shotgun (WGS) entry which is preliminary data.</text>
</comment>
<accession>A0A2N5J9D3</accession>
<feature type="transmembrane region" description="Helical" evidence="5">
    <location>
        <begin position="764"/>
        <end position="782"/>
    </location>
</feature>
<dbReference type="Proteomes" id="UP000235050">
    <property type="component" value="Unassembled WGS sequence"/>
</dbReference>
<keyword evidence="7" id="KW-1185">Reference proteome</keyword>
<evidence type="ECO:0000256" key="3">
    <source>
        <dbReference type="ARBA" id="ARBA00022676"/>
    </source>
</evidence>
<keyword evidence="5" id="KW-0472">Membrane</keyword>
<reference evidence="6 7" key="1">
    <citation type="submission" date="2017-07" db="EMBL/GenBank/DDBJ databases">
        <title>Bifidobacterium novel species.</title>
        <authorList>
            <person name="Lugli G.A."/>
            <person name="Milani C."/>
            <person name="Duranti S."/>
            <person name="Mangifesta M."/>
        </authorList>
    </citation>
    <scope>NUCLEOTIDE SEQUENCE [LARGE SCALE GENOMIC DNA]</scope>
    <source>
        <strain evidence="7">Uis1B</strain>
    </source>
</reference>
<comment type="similarity">
    <text evidence="2">Belongs to the glycosyltransferase 2 family.</text>
</comment>
<dbReference type="PANTHER" id="PTHR43179:SF12">
    <property type="entry name" value="GALACTOFURANOSYLTRANSFERASE GLFT2"/>
    <property type="match status" value="1"/>
</dbReference>
<dbReference type="Gene3D" id="3.90.550.10">
    <property type="entry name" value="Spore Coat Polysaccharide Biosynthesis Protein SpsA, Chain A"/>
    <property type="match status" value="1"/>
</dbReference>
<dbReference type="EMBL" id="NMWU01000024">
    <property type="protein sequence ID" value="PLS30781.1"/>
    <property type="molecule type" value="Genomic_DNA"/>
</dbReference>